<name>A0ABZ3F5R6_9HELI</name>
<sequence>MNYGVNIDALYNFIDTGYSSLGAFLGVGVGANTWSGVVVDEIENVGLSPNKTGLDVSLNVGLRSVIHKRLSLEAIIRVPLLLHTLYSGNVENSKMEFVGSRAYNVGSRYIINF</sequence>
<organism evidence="1 2">
    <name type="scientific">Helicobacter mastomyrinus</name>
    <dbReference type="NCBI Taxonomy" id="287948"/>
    <lineage>
        <taxon>Bacteria</taxon>
        <taxon>Pseudomonadati</taxon>
        <taxon>Campylobacterota</taxon>
        <taxon>Epsilonproteobacteria</taxon>
        <taxon>Campylobacterales</taxon>
        <taxon>Helicobacteraceae</taxon>
        <taxon>Helicobacter</taxon>
    </lineage>
</organism>
<evidence type="ECO:0000313" key="1">
    <source>
        <dbReference type="EMBL" id="XAM18060.1"/>
    </source>
</evidence>
<dbReference type="EMBL" id="CP145316">
    <property type="protein sequence ID" value="XAM18060.1"/>
    <property type="molecule type" value="Genomic_DNA"/>
</dbReference>
<accession>A0ABZ3F5R6</accession>
<gene>
    <name evidence="1" type="ORF">V3I05_10315</name>
</gene>
<dbReference type="Pfam" id="PF01856">
    <property type="entry name" value="HP_OMP"/>
    <property type="match status" value="1"/>
</dbReference>
<evidence type="ECO:0000313" key="2">
    <source>
        <dbReference type="Proteomes" id="UP001434737"/>
    </source>
</evidence>
<protein>
    <submittedName>
        <fullName evidence="1">Outer membrane beta-barrel protein</fullName>
    </submittedName>
</protein>
<reference evidence="1 2" key="1">
    <citation type="submission" date="2024-02" db="EMBL/GenBank/DDBJ databases">
        <title>Genome and pathogenicity analysis of Helicobacter mastomyrinus isolated from mice.</title>
        <authorList>
            <person name="Zhu L."/>
        </authorList>
    </citation>
    <scope>NUCLEOTIDE SEQUENCE [LARGE SCALE GENOMIC DNA]</scope>
    <source>
        <strain evidence="1 2">Hm-17</strain>
    </source>
</reference>
<proteinExistence type="predicted"/>
<keyword evidence="2" id="KW-1185">Reference proteome</keyword>
<dbReference type="RefSeq" id="WP_300446968.1">
    <property type="nucleotide sequence ID" value="NZ_CP145316.1"/>
</dbReference>
<dbReference type="Proteomes" id="UP001434737">
    <property type="component" value="Chromosome"/>
</dbReference>
<dbReference type="InterPro" id="IPR002718">
    <property type="entry name" value="OMP_Helicobacter"/>
</dbReference>